<name>A0ABR4XMQ2_9PORP</name>
<comment type="similarity">
    <text evidence="2">Belongs to the glycosyl hydrolase 33 family.</text>
</comment>
<keyword evidence="6" id="KW-1185">Reference proteome</keyword>
<dbReference type="InterPro" id="IPR026856">
    <property type="entry name" value="Sialidase_fam"/>
</dbReference>
<comment type="caution">
    <text evidence="5">The sequence shown here is derived from an EMBL/GenBank/DDBJ whole genome shotgun (WGS) entry which is preliminary data.</text>
</comment>
<dbReference type="EC" id="3.2.1.18" evidence="3"/>
<dbReference type="Gene3D" id="2.120.10.10">
    <property type="match status" value="1"/>
</dbReference>
<dbReference type="SUPFAM" id="SSF50939">
    <property type="entry name" value="Sialidases"/>
    <property type="match status" value="1"/>
</dbReference>
<dbReference type="EMBL" id="JQZV01000003">
    <property type="protein sequence ID" value="KGN93362.1"/>
    <property type="molecule type" value="Genomic_DNA"/>
</dbReference>
<evidence type="ECO:0000259" key="4">
    <source>
        <dbReference type="Pfam" id="PF13088"/>
    </source>
</evidence>
<dbReference type="Pfam" id="PF13088">
    <property type="entry name" value="BNR_2"/>
    <property type="match status" value="1"/>
</dbReference>
<gene>
    <name evidence="5" type="ORF">HQ43_01590</name>
</gene>
<evidence type="ECO:0000313" key="5">
    <source>
        <dbReference type="EMBL" id="KGN93362.1"/>
    </source>
</evidence>
<evidence type="ECO:0000256" key="2">
    <source>
        <dbReference type="ARBA" id="ARBA00009348"/>
    </source>
</evidence>
<evidence type="ECO:0000256" key="1">
    <source>
        <dbReference type="ARBA" id="ARBA00000427"/>
    </source>
</evidence>
<evidence type="ECO:0000256" key="3">
    <source>
        <dbReference type="ARBA" id="ARBA00012733"/>
    </source>
</evidence>
<dbReference type="RefSeq" id="WP_036788795.1">
    <property type="nucleotide sequence ID" value="NZ_JQZV01000003.1"/>
</dbReference>
<dbReference type="InterPro" id="IPR011040">
    <property type="entry name" value="Sialidase"/>
</dbReference>
<protein>
    <recommendedName>
        <fullName evidence="3">exo-alpha-sialidase</fullName>
        <ecNumber evidence="3">3.2.1.18</ecNumber>
    </recommendedName>
</protein>
<dbReference type="CDD" id="cd15482">
    <property type="entry name" value="Sialidase_non-viral"/>
    <property type="match status" value="1"/>
</dbReference>
<proteinExistence type="inferred from homology"/>
<accession>A0ABR4XMQ2</accession>
<sequence length="523" mass="58412">MKKRLILLAGFCLFGLKTNLSGQTPDTLYVHYSNHGTAMGKEMQTLCKLYIKPAEKLPQNIALSLSFLDLSDTPLSQIVAYSSSVDRIRDIVDYKTPTPIKAMNKPFTGGGGISLKFRFKDKHIANNLIYLTAKINPNAPEGSLVKSEIRSALLNGKQMVIKSVNESERRVFKAYTTLWAPGDYNSKNYRIPAIITTKKGTIIAIADKRKANIVDLPEDIDIVVKRSTDNGNTWSEPILVAEGQGRFKGYGDAAIVETKSGKLLMIYVGGTGLWQSRANDPNRTYISESTDDGLTWSAPRDITSQLFGEENSNDMRKHWWASFCASGNGCVTQNGRILFAAAVREGEMGSLNNYAYYSDDEGLTWKVSGPAMMGGDESKIIELKDGRLLMSIRNKFRGNRYYNISRDGGQTWGTPAKWSEIIEPACNGAIMRYKHESRPNVEFLLHSIPFDKGARKNGTIFISNDEAKTWKWNKTIFKGSTAYTDLAILPNGDIGYFTEEDEPISLVFVRLSPEWLFEDAMKQ</sequence>
<evidence type="ECO:0000313" key="6">
    <source>
        <dbReference type="Proteomes" id="UP000030101"/>
    </source>
</evidence>
<dbReference type="PANTHER" id="PTHR10628">
    <property type="entry name" value="SIALIDASE"/>
    <property type="match status" value="1"/>
</dbReference>
<dbReference type="PANTHER" id="PTHR10628:SF30">
    <property type="entry name" value="EXO-ALPHA-SIALIDASE"/>
    <property type="match status" value="1"/>
</dbReference>
<dbReference type="InterPro" id="IPR036278">
    <property type="entry name" value="Sialidase_sf"/>
</dbReference>
<dbReference type="Proteomes" id="UP000030101">
    <property type="component" value="Unassembled WGS sequence"/>
</dbReference>
<organism evidence="5 6">
    <name type="scientific">Porphyromonas canoris</name>
    <dbReference type="NCBI Taxonomy" id="36875"/>
    <lineage>
        <taxon>Bacteria</taxon>
        <taxon>Pseudomonadati</taxon>
        <taxon>Bacteroidota</taxon>
        <taxon>Bacteroidia</taxon>
        <taxon>Bacteroidales</taxon>
        <taxon>Porphyromonadaceae</taxon>
        <taxon>Porphyromonas</taxon>
    </lineage>
</organism>
<reference evidence="5 6" key="1">
    <citation type="submission" date="2014-08" db="EMBL/GenBank/DDBJ databases">
        <title>Porphyromonas canoris strain:OH2762 Genome sequencing.</title>
        <authorList>
            <person name="Wallis C."/>
            <person name="Deusch O."/>
            <person name="O'Flynn C."/>
            <person name="Davis I."/>
            <person name="Jospin G."/>
            <person name="Darling A.E."/>
            <person name="Coil D.A."/>
            <person name="Alexiev A."/>
            <person name="Horsfall A."/>
            <person name="Kirkwood N."/>
            <person name="Harris S."/>
            <person name="Eisen J.A."/>
        </authorList>
    </citation>
    <scope>NUCLEOTIDE SEQUENCE [LARGE SCALE GENOMIC DNA]</scope>
    <source>
        <strain evidence="6">COT-108 OH2762</strain>
    </source>
</reference>
<feature type="domain" description="Sialidase" evidence="4">
    <location>
        <begin position="219"/>
        <end position="494"/>
    </location>
</feature>
<comment type="catalytic activity">
    <reaction evidence="1">
        <text>Hydrolysis of alpha-(2-&gt;3)-, alpha-(2-&gt;6)-, alpha-(2-&gt;8)- glycosidic linkages of terminal sialic acid residues in oligosaccharides, glycoproteins, glycolipids, colominic acid and synthetic substrates.</text>
        <dbReference type="EC" id="3.2.1.18"/>
    </reaction>
</comment>